<gene>
    <name evidence="2" type="ORF">EWM64_g4400</name>
</gene>
<feature type="compositionally biased region" description="Basic and acidic residues" evidence="1">
    <location>
        <begin position="43"/>
        <end position="57"/>
    </location>
</feature>
<evidence type="ECO:0000313" key="2">
    <source>
        <dbReference type="EMBL" id="TFY79607.1"/>
    </source>
</evidence>
<feature type="non-terminal residue" evidence="2">
    <location>
        <position position="1"/>
    </location>
</feature>
<accession>A0A4Y9ZZV2</accession>
<name>A0A4Y9ZZV2_9AGAM</name>
<comment type="caution">
    <text evidence="2">The sequence shown here is derived from an EMBL/GenBank/DDBJ whole genome shotgun (WGS) entry which is preliminary data.</text>
</comment>
<evidence type="ECO:0000256" key="1">
    <source>
        <dbReference type="SAM" id="MobiDB-lite"/>
    </source>
</evidence>
<dbReference type="EMBL" id="SFCI01000470">
    <property type="protein sequence ID" value="TFY79607.1"/>
    <property type="molecule type" value="Genomic_DNA"/>
</dbReference>
<reference evidence="2 3" key="1">
    <citation type="submission" date="2019-02" db="EMBL/GenBank/DDBJ databases">
        <title>Genome sequencing of the rare red list fungi Hericium alpestre (H. flagellum).</title>
        <authorList>
            <person name="Buettner E."/>
            <person name="Kellner H."/>
        </authorList>
    </citation>
    <scope>NUCLEOTIDE SEQUENCE [LARGE SCALE GENOMIC DNA]</scope>
    <source>
        <strain evidence="2 3">DSM 108284</strain>
    </source>
</reference>
<feature type="region of interest" description="Disordered" evidence="1">
    <location>
        <begin position="41"/>
        <end position="72"/>
    </location>
</feature>
<dbReference type="Proteomes" id="UP000298061">
    <property type="component" value="Unassembled WGS sequence"/>
</dbReference>
<sequence>LQDKTSKHRGRNKIELCKCSKCKVRALPGNEGCYIASTDDDCEARGEGSSKRARLTDDNGSVRGKGPSKHMRLTQDDEELELEYLDPPVQLEQANLLQHDVTTPNVGAAPDTLQGLYEDLDDADDELLQALLEAEGPHPRPYVEEPHPDADEPRDIDELRDVDEHDIDEPRNINKAFDVTDETLDRGRILRNHQSAVLILVAFLKTNFM</sequence>
<keyword evidence="3" id="KW-1185">Reference proteome</keyword>
<evidence type="ECO:0000313" key="3">
    <source>
        <dbReference type="Proteomes" id="UP000298061"/>
    </source>
</evidence>
<organism evidence="2 3">
    <name type="scientific">Hericium alpestre</name>
    <dbReference type="NCBI Taxonomy" id="135208"/>
    <lineage>
        <taxon>Eukaryota</taxon>
        <taxon>Fungi</taxon>
        <taxon>Dikarya</taxon>
        <taxon>Basidiomycota</taxon>
        <taxon>Agaricomycotina</taxon>
        <taxon>Agaricomycetes</taxon>
        <taxon>Russulales</taxon>
        <taxon>Hericiaceae</taxon>
        <taxon>Hericium</taxon>
    </lineage>
</organism>
<dbReference type="AlphaFoldDB" id="A0A4Y9ZZV2"/>
<protein>
    <submittedName>
        <fullName evidence="2">Uncharacterized protein</fullName>
    </submittedName>
</protein>
<proteinExistence type="predicted"/>